<accession>A0ABN0Z8W6</accession>
<dbReference type="RefSeq" id="WP_344033244.1">
    <property type="nucleotide sequence ID" value="NZ_BAAABX010000093.1"/>
</dbReference>
<dbReference type="EMBL" id="BAAABX010000093">
    <property type="protein sequence ID" value="GAA0439369.1"/>
    <property type="molecule type" value="Genomic_DNA"/>
</dbReference>
<organism evidence="2 3">
    <name type="scientific">Streptomyces luteireticuli</name>
    <dbReference type="NCBI Taxonomy" id="173858"/>
    <lineage>
        <taxon>Bacteria</taxon>
        <taxon>Bacillati</taxon>
        <taxon>Actinomycetota</taxon>
        <taxon>Actinomycetes</taxon>
        <taxon>Kitasatosporales</taxon>
        <taxon>Streptomycetaceae</taxon>
        <taxon>Streptomyces</taxon>
    </lineage>
</organism>
<evidence type="ECO:0000313" key="2">
    <source>
        <dbReference type="EMBL" id="GAA0439369.1"/>
    </source>
</evidence>
<name>A0ABN0Z8W6_9ACTN</name>
<protein>
    <submittedName>
        <fullName evidence="2">Uncharacterized protein</fullName>
    </submittedName>
</protein>
<feature type="compositionally biased region" description="Basic and acidic residues" evidence="1">
    <location>
        <begin position="197"/>
        <end position="214"/>
    </location>
</feature>
<dbReference type="Proteomes" id="UP001500879">
    <property type="component" value="Unassembled WGS sequence"/>
</dbReference>
<keyword evidence="3" id="KW-1185">Reference proteome</keyword>
<proteinExistence type="predicted"/>
<evidence type="ECO:0000313" key="3">
    <source>
        <dbReference type="Proteomes" id="UP001500879"/>
    </source>
</evidence>
<feature type="region of interest" description="Disordered" evidence="1">
    <location>
        <begin position="194"/>
        <end position="233"/>
    </location>
</feature>
<evidence type="ECO:0000256" key="1">
    <source>
        <dbReference type="SAM" id="MobiDB-lite"/>
    </source>
</evidence>
<sequence length="233" mass="25833">MTRTDDGDGRHVFQVLGYLGDDDRPPLYRTGRTWTERHWADGRWTGPQPPLDPPDFVRAACSCHWASAALYERADPGIVDDLETRTRQEWELHRTQATDTTVPAAADRLADALVAELDVLAVVRPLAALALIRQLHAAADELAPYAAREAHFEHTATWDAIGDALGTPRQNAHRWYAKKTPPPITRTLAARVATGRQDGHGRLPAEITRTDGRPLNDITPADHTLNTPPHPDH</sequence>
<comment type="caution">
    <text evidence="2">The sequence shown here is derived from an EMBL/GenBank/DDBJ whole genome shotgun (WGS) entry which is preliminary data.</text>
</comment>
<reference evidence="2 3" key="1">
    <citation type="journal article" date="2019" name="Int. J. Syst. Evol. Microbiol.">
        <title>The Global Catalogue of Microorganisms (GCM) 10K type strain sequencing project: providing services to taxonomists for standard genome sequencing and annotation.</title>
        <authorList>
            <consortium name="The Broad Institute Genomics Platform"/>
            <consortium name="The Broad Institute Genome Sequencing Center for Infectious Disease"/>
            <person name="Wu L."/>
            <person name="Ma J."/>
        </authorList>
    </citation>
    <scope>NUCLEOTIDE SEQUENCE [LARGE SCALE GENOMIC DNA]</scope>
    <source>
        <strain evidence="2 3">JCM 4788</strain>
    </source>
</reference>
<gene>
    <name evidence="2" type="ORF">GCM10010357_70990</name>
</gene>